<dbReference type="InterPro" id="IPR011047">
    <property type="entry name" value="Quinoprotein_ADH-like_sf"/>
</dbReference>
<dbReference type="SUPFAM" id="SSF50969">
    <property type="entry name" value="YVTN repeat-like/Quinoprotein amine dehydrogenase"/>
    <property type="match status" value="1"/>
</dbReference>
<dbReference type="InterPro" id="IPR015943">
    <property type="entry name" value="WD40/YVTN_repeat-like_dom_sf"/>
</dbReference>
<dbReference type="Pfam" id="PF13360">
    <property type="entry name" value="PQQ_2"/>
    <property type="match status" value="1"/>
</dbReference>
<protein>
    <submittedName>
        <fullName evidence="3">GPI-anchored surface protein, putative</fullName>
    </submittedName>
</protein>
<name>A0A0S4J1N2_BODSA</name>
<keyword evidence="1" id="KW-1133">Transmembrane helix</keyword>
<accession>A0A0S4J1N2</accession>
<evidence type="ECO:0000313" key="3">
    <source>
        <dbReference type="EMBL" id="CUG51915.1"/>
    </source>
</evidence>
<dbReference type="AlphaFoldDB" id="A0A0S4J1N2"/>
<organism evidence="3 4">
    <name type="scientific">Bodo saltans</name>
    <name type="common">Flagellated protozoan</name>
    <dbReference type="NCBI Taxonomy" id="75058"/>
    <lineage>
        <taxon>Eukaryota</taxon>
        <taxon>Discoba</taxon>
        <taxon>Euglenozoa</taxon>
        <taxon>Kinetoplastea</taxon>
        <taxon>Metakinetoplastina</taxon>
        <taxon>Eubodonida</taxon>
        <taxon>Bodonidae</taxon>
        <taxon>Bodo</taxon>
    </lineage>
</organism>
<evidence type="ECO:0000256" key="1">
    <source>
        <dbReference type="SAM" id="Phobius"/>
    </source>
</evidence>
<keyword evidence="1" id="KW-0472">Membrane</keyword>
<sequence>MLNALAILISLWFGERLAKDIEVLFLMTSATPLLLFVLLFALSATMAFAMSPAPMPHPPIWTIDLDTNPYTVWTTLSNDYALYSIVNNTVKAYHPNTGSVIWTTTISDVFVVIVAAVNNKWLIAETGIDIYVISAATGSIVSHTQNETYANSITPTQFDDVFFTNDNGGTLRLEQVMADGVLQRLPWNSTSFSSFAIVPETPYFYVLDDSSVTNPTLTFTNMKDWSSFVVNNVSTVSSTPIYGRVAVVLMSGEVSMIDVPKGAVVWSNTLLEPQLSEAVTIILIQTSGSVFAVSTFLAAMSPMFVMNAETGELLGNHSNSAGVWAYTPQAVTVAAGRIVLIARKTADTGTTSYVVSLDPTNGNELSSTFTPTLATQLVLPIGGGRVVVPNGQGFATFSGADATTALTYNLNSPGVTAVASFVSPVSADIFVLFDGTGFSAFANSP</sequence>
<gene>
    <name evidence="3" type="ORF">BSAL_80575</name>
</gene>
<proteinExistence type="predicted"/>
<dbReference type="Proteomes" id="UP000051952">
    <property type="component" value="Unassembled WGS sequence"/>
</dbReference>
<dbReference type="Gene3D" id="2.130.10.10">
    <property type="entry name" value="YVTN repeat-like/Quinoprotein amine dehydrogenase"/>
    <property type="match status" value="2"/>
</dbReference>
<feature type="domain" description="Pyrrolo-quinoline quinone repeat" evidence="2">
    <location>
        <begin position="87"/>
        <end position="363"/>
    </location>
</feature>
<keyword evidence="1" id="KW-0812">Transmembrane</keyword>
<dbReference type="SUPFAM" id="SSF50998">
    <property type="entry name" value="Quinoprotein alcohol dehydrogenase-like"/>
    <property type="match status" value="1"/>
</dbReference>
<dbReference type="InterPro" id="IPR011044">
    <property type="entry name" value="Quino_amine_DH_bsu"/>
</dbReference>
<keyword evidence="4" id="KW-1185">Reference proteome</keyword>
<dbReference type="InterPro" id="IPR002372">
    <property type="entry name" value="PQQ_rpt_dom"/>
</dbReference>
<feature type="transmembrane region" description="Helical" evidence="1">
    <location>
        <begin position="28"/>
        <end position="49"/>
    </location>
</feature>
<evidence type="ECO:0000259" key="2">
    <source>
        <dbReference type="Pfam" id="PF13360"/>
    </source>
</evidence>
<dbReference type="EMBL" id="CYKH01000852">
    <property type="protein sequence ID" value="CUG51915.1"/>
    <property type="molecule type" value="Genomic_DNA"/>
</dbReference>
<reference evidence="4" key="1">
    <citation type="submission" date="2015-09" db="EMBL/GenBank/DDBJ databases">
        <authorList>
            <consortium name="Pathogen Informatics"/>
        </authorList>
    </citation>
    <scope>NUCLEOTIDE SEQUENCE [LARGE SCALE GENOMIC DNA]</scope>
    <source>
        <strain evidence="4">Lake Konstanz</strain>
    </source>
</reference>
<dbReference type="VEuPathDB" id="TriTrypDB:BSAL_80575"/>
<evidence type="ECO:0000313" key="4">
    <source>
        <dbReference type="Proteomes" id="UP000051952"/>
    </source>
</evidence>